<comment type="caution">
    <text evidence="1">The sequence shown here is derived from an EMBL/GenBank/DDBJ whole genome shotgun (WGS) entry which is preliminary data.</text>
</comment>
<name>A0A7Z0B0N9_9BURK</name>
<dbReference type="AlphaFoldDB" id="A0A7Z0B0N9"/>
<dbReference type="Proteomes" id="UP000572540">
    <property type="component" value="Unassembled WGS sequence"/>
</dbReference>
<evidence type="ECO:0008006" key="3">
    <source>
        <dbReference type="Google" id="ProtNLM"/>
    </source>
</evidence>
<dbReference type="RefSeq" id="WP_179709009.1">
    <property type="nucleotide sequence ID" value="NZ_JACCAU010000001.1"/>
</dbReference>
<organism evidence="1 2">
    <name type="scientific">Paraburkholderia bryophila</name>
    <dbReference type="NCBI Taxonomy" id="420952"/>
    <lineage>
        <taxon>Bacteria</taxon>
        <taxon>Pseudomonadati</taxon>
        <taxon>Pseudomonadota</taxon>
        <taxon>Betaproteobacteria</taxon>
        <taxon>Burkholderiales</taxon>
        <taxon>Burkholderiaceae</taxon>
        <taxon>Paraburkholderia</taxon>
    </lineage>
</organism>
<accession>A0A7Z0B0N9</accession>
<gene>
    <name evidence="1" type="ORF">GGD41_004199</name>
</gene>
<dbReference type="EMBL" id="JACCAU010000001">
    <property type="protein sequence ID" value="NYH16971.1"/>
    <property type="molecule type" value="Genomic_DNA"/>
</dbReference>
<evidence type="ECO:0000313" key="2">
    <source>
        <dbReference type="Proteomes" id="UP000572540"/>
    </source>
</evidence>
<sequence length="112" mass="12792">MSGFLLRAGCCGACCGITARPEPDHERTWIHHDQLREFDRLKMVQAIVEMGLKPGRAAERLGLSVRQVERLVHFCSGARKNGQLDLWGLNFEQWIKLPLPRMGITHWVCPSR</sequence>
<evidence type="ECO:0000313" key="1">
    <source>
        <dbReference type="EMBL" id="NYH16971.1"/>
    </source>
</evidence>
<protein>
    <recommendedName>
        <fullName evidence="3">Helix-turn-helix protein</fullName>
    </recommendedName>
</protein>
<reference evidence="1 2" key="1">
    <citation type="submission" date="2020-07" db="EMBL/GenBank/DDBJ databases">
        <title>Exploring microbial biodiversity for novel pathways involved in the catabolism of aromatic compounds derived from lignin.</title>
        <authorList>
            <person name="Elkins J."/>
        </authorList>
    </citation>
    <scope>NUCLEOTIDE SEQUENCE [LARGE SCALE GENOMIC DNA]</scope>
    <source>
        <strain evidence="1 2">H2C3B</strain>
    </source>
</reference>
<proteinExistence type="predicted"/>